<reference evidence="1 2" key="1">
    <citation type="submission" date="2017-12" db="EMBL/GenBank/DDBJ databases">
        <title>Phylogenetic diversity of female urinary microbiome.</title>
        <authorList>
            <person name="Thomas-White K."/>
            <person name="Wolfe A.J."/>
        </authorList>
    </citation>
    <scope>NUCLEOTIDE SEQUENCE [LARGE SCALE GENOMIC DNA]</scope>
    <source>
        <strain evidence="1 2">UMB0832</strain>
    </source>
</reference>
<dbReference type="RefSeq" id="WP_101776530.1">
    <property type="nucleotide sequence ID" value="NZ_PKIG01000001.1"/>
</dbReference>
<name>A0A2I1UGC1_STROR</name>
<proteinExistence type="predicted"/>
<organism evidence="1 2">
    <name type="scientific">Streptococcus oralis subsp. dentisani</name>
    <dbReference type="NCBI Taxonomy" id="1458253"/>
    <lineage>
        <taxon>Bacteria</taxon>
        <taxon>Bacillati</taxon>
        <taxon>Bacillota</taxon>
        <taxon>Bacilli</taxon>
        <taxon>Lactobacillales</taxon>
        <taxon>Streptococcaceae</taxon>
        <taxon>Streptococcus</taxon>
    </lineage>
</organism>
<dbReference type="EMBL" id="PKIG01000001">
    <property type="protein sequence ID" value="PLA04882.1"/>
    <property type="molecule type" value="Genomic_DNA"/>
</dbReference>
<dbReference type="AlphaFoldDB" id="A0A2I1UGC1"/>
<gene>
    <name evidence="1" type="ORF">CYK16_01555</name>
</gene>
<keyword evidence="2" id="KW-1185">Reference proteome</keyword>
<comment type="caution">
    <text evidence="1">The sequence shown here is derived from an EMBL/GenBank/DDBJ whole genome shotgun (WGS) entry which is preliminary data.</text>
</comment>
<dbReference type="Proteomes" id="UP000234761">
    <property type="component" value="Unassembled WGS sequence"/>
</dbReference>
<protein>
    <submittedName>
        <fullName evidence="1">Uncharacterized protein</fullName>
    </submittedName>
</protein>
<sequence length="60" mass="7171">MVVIFKDILIEEKTEEEKQHILSILNGEYDLSDDVSRRLRRLNEESKRLEVFVKETHSLV</sequence>
<evidence type="ECO:0000313" key="1">
    <source>
        <dbReference type="EMBL" id="PLA04882.1"/>
    </source>
</evidence>
<accession>A0A2I1UGC1</accession>
<evidence type="ECO:0000313" key="2">
    <source>
        <dbReference type="Proteomes" id="UP000234761"/>
    </source>
</evidence>